<gene>
    <name evidence="2" type="ORF">RUMLAC_01099</name>
</gene>
<name>B5CNQ9_9FIRM</name>
<dbReference type="Proteomes" id="UP000003254">
    <property type="component" value="Unassembled WGS sequence"/>
</dbReference>
<reference evidence="2 3" key="1">
    <citation type="submission" date="2008-08" db="EMBL/GenBank/DDBJ databases">
        <title>Draft genome sequence of Ruminococcus lactaris ATCC 29176.</title>
        <authorList>
            <person name="Sudarsanam P."/>
            <person name="Ley R."/>
            <person name="Guruge J."/>
            <person name="Turnbaugh P.J."/>
            <person name="Mahowald M."/>
            <person name="Liep D."/>
            <person name="Gordon J."/>
        </authorList>
    </citation>
    <scope>NUCLEOTIDE SEQUENCE [LARGE SCALE GENOMIC DNA]</scope>
    <source>
        <strain evidence="2 3">ATCC 29176</strain>
    </source>
</reference>
<dbReference type="RefSeq" id="WP_005610637.1">
    <property type="nucleotide sequence ID" value="NZ_CP102292.1"/>
</dbReference>
<dbReference type="EMBL" id="ABOU02000030">
    <property type="protein sequence ID" value="EDY33092.1"/>
    <property type="molecule type" value="Genomic_DNA"/>
</dbReference>
<dbReference type="eggNOG" id="ENOG50336SI">
    <property type="taxonomic scope" value="Bacteria"/>
</dbReference>
<reference evidence="2 3" key="2">
    <citation type="submission" date="2008-08" db="EMBL/GenBank/DDBJ databases">
        <authorList>
            <person name="Fulton L."/>
            <person name="Clifton S."/>
            <person name="Fulton B."/>
            <person name="Xu J."/>
            <person name="Minx P."/>
            <person name="Pepin K.H."/>
            <person name="Johnson M."/>
            <person name="Bhonagiri V."/>
            <person name="Nash W.E."/>
            <person name="Mardis E.R."/>
            <person name="Wilson R.K."/>
        </authorList>
    </citation>
    <scope>NUCLEOTIDE SEQUENCE [LARGE SCALE GENOMIC DNA]</scope>
    <source>
        <strain evidence="2 3">ATCC 29176</strain>
    </source>
</reference>
<sequence length="109" mass="12710">MPGLGAEAMIFLYAGLSGLTVLAGYDVLRWFRRIIRHHDFLVGVEDILYSVAVSIYLFRQLYVTTYGSIRWYFIAGILLGMLFWKSVKILLKKMLSNLRKSLEKFKKNR</sequence>
<dbReference type="Pfam" id="PF09578">
    <property type="entry name" value="Spore_YabQ"/>
    <property type="match status" value="1"/>
</dbReference>
<dbReference type="HOGENOM" id="CLU_113225_3_1_9"/>
<accession>B5CNQ9</accession>
<keyword evidence="1" id="KW-0472">Membrane</keyword>
<feature type="transmembrane region" description="Helical" evidence="1">
    <location>
        <begin position="6"/>
        <end position="28"/>
    </location>
</feature>
<comment type="caution">
    <text evidence="2">The sequence shown here is derived from an EMBL/GenBank/DDBJ whole genome shotgun (WGS) entry which is preliminary data.</text>
</comment>
<proteinExistence type="predicted"/>
<feature type="transmembrane region" description="Helical" evidence="1">
    <location>
        <begin position="71"/>
        <end position="91"/>
    </location>
</feature>
<keyword evidence="1" id="KW-0812">Transmembrane</keyword>
<dbReference type="GeneID" id="77335222"/>
<keyword evidence="1" id="KW-1133">Transmembrane helix</keyword>
<dbReference type="NCBIfam" id="TIGR02893">
    <property type="entry name" value="spore_yabQ"/>
    <property type="match status" value="1"/>
</dbReference>
<evidence type="ECO:0000256" key="1">
    <source>
        <dbReference type="SAM" id="Phobius"/>
    </source>
</evidence>
<organism evidence="2 3">
    <name type="scientific">[Ruminococcus] lactaris ATCC 29176</name>
    <dbReference type="NCBI Taxonomy" id="471875"/>
    <lineage>
        <taxon>Bacteria</taxon>
        <taxon>Bacillati</taxon>
        <taxon>Bacillota</taxon>
        <taxon>Clostridia</taxon>
        <taxon>Lachnospirales</taxon>
        <taxon>Lachnospiraceae</taxon>
        <taxon>Mediterraneibacter</taxon>
    </lineage>
</organism>
<feature type="transmembrane region" description="Helical" evidence="1">
    <location>
        <begin position="40"/>
        <end position="59"/>
    </location>
</feature>
<dbReference type="InterPro" id="IPR019074">
    <property type="entry name" value="YabQ"/>
</dbReference>
<evidence type="ECO:0000313" key="3">
    <source>
        <dbReference type="Proteomes" id="UP000003254"/>
    </source>
</evidence>
<keyword evidence="3" id="KW-1185">Reference proteome</keyword>
<dbReference type="AlphaFoldDB" id="B5CNQ9"/>
<protein>
    <submittedName>
        <fullName evidence="2">Spore cortex protein YabQ (Spore_YabQ)</fullName>
    </submittedName>
</protein>
<evidence type="ECO:0000313" key="2">
    <source>
        <dbReference type="EMBL" id="EDY33092.1"/>
    </source>
</evidence>